<proteinExistence type="predicted"/>
<dbReference type="AlphaFoldDB" id="A0A8I0H4X8"/>
<dbReference type="EMBL" id="JAABFR010000768">
    <property type="protein sequence ID" value="MBD4336452.1"/>
    <property type="molecule type" value="Genomic_DNA"/>
</dbReference>
<gene>
    <name evidence="2" type="ORF">GUH15_10375</name>
</gene>
<reference evidence="2" key="1">
    <citation type="submission" date="2020-01" db="EMBL/GenBank/DDBJ databases">
        <authorList>
            <person name="Richard D."/>
        </authorList>
    </citation>
    <scope>NUCLEOTIDE SEQUENCE</scope>
    <source>
        <strain evidence="2">JP541</strain>
    </source>
</reference>
<dbReference type="PROSITE" id="PS50022">
    <property type="entry name" value="FA58C_3"/>
    <property type="match status" value="1"/>
</dbReference>
<dbReference type="Proteomes" id="UP000653002">
    <property type="component" value="Unassembled WGS sequence"/>
</dbReference>
<organism evidence="2 3">
    <name type="scientific">Xanthomonas citri pv. citri</name>
    <dbReference type="NCBI Taxonomy" id="611301"/>
    <lineage>
        <taxon>Bacteria</taxon>
        <taxon>Pseudomonadati</taxon>
        <taxon>Pseudomonadota</taxon>
        <taxon>Gammaproteobacteria</taxon>
        <taxon>Lysobacterales</taxon>
        <taxon>Lysobacteraceae</taxon>
        <taxon>Xanthomonas</taxon>
    </lineage>
</organism>
<dbReference type="InterPro" id="IPR000421">
    <property type="entry name" value="FA58C"/>
</dbReference>
<protein>
    <submittedName>
        <fullName evidence="2">Alpha-fucosidase</fullName>
    </submittedName>
</protein>
<evidence type="ECO:0000313" key="3">
    <source>
        <dbReference type="Proteomes" id="UP000653002"/>
    </source>
</evidence>
<evidence type="ECO:0000313" key="2">
    <source>
        <dbReference type="EMBL" id="MBD4336452.1"/>
    </source>
</evidence>
<accession>A0A8I0H4X8</accession>
<feature type="non-terminal residue" evidence="2">
    <location>
        <position position="81"/>
    </location>
</feature>
<dbReference type="InterPro" id="IPR008979">
    <property type="entry name" value="Galactose-bd-like_sf"/>
</dbReference>
<sequence length="81" mass="9365">HLAKNIIEDDDSLYWQAASDDEEPEIVVDFGQPVNFDKLVLQENIATGQQIESFKIYYEKNGRWKKLCKGTVIGYKKICLL</sequence>
<name>A0A8I0H4X8_XANCI</name>
<evidence type="ECO:0000259" key="1">
    <source>
        <dbReference type="PROSITE" id="PS50022"/>
    </source>
</evidence>
<feature type="non-terminal residue" evidence="2">
    <location>
        <position position="1"/>
    </location>
</feature>
<dbReference type="Pfam" id="PF00754">
    <property type="entry name" value="F5_F8_type_C"/>
    <property type="match status" value="1"/>
</dbReference>
<dbReference type="Gene3D" id="2.60.120.260">
    <property type="entry name" value="Galactose-binding domain-like"/>
    <property type="match status" value="1"/>
</dbReference>
<comment type="caution">
    <text evidence="2">The sequence shown here is derived from an EMBL/GenBank/DDBJ whole genome shotgun (WGS) entry which is preliminary data.</text>
</comment>
<feature type="domain" description="F5/8 type C" evidence="1">
    <location>
        <begin position="1"/>
        <end position="81"/>
    </location>
</feature>
<dbReference type="SUPFAM" id="SSF49785">
    <property type="entry name" value="Galactose-binding domain-like"/>
    <property type="match status" value="1"/>
</dbReference>